<dbReference type="Proteomes" id="UP001634007">
    <property type="component" value="Unassembled WGS sequence"/>
</dbReference>
<evidence type="ECO:0000313" key="4">
    <source>
        <dbReference type="Proteomes" id="UP001634007"/>
    </source>
</evidence>
<dbReference type="EMBL" id="JBJKBG010000008">
    <property type="protein sequence ID" value="KAL3724308.1"/>
    <property type="molecule type" value="Genomic_DNA"/>
</dbReference>
<dbReference type="AlphaFoldDB" id="A0ABD3JC51"/>
<gene>
    <name evidence="3" type="ORF">ACJRO7_029472</name>
</gene>
<feature type="transmembrane region" description="Helical" evidence="2">
    <location>
        <begin position="262"/>
        <end position="284"/>
    </location>
</feature>
<keyword evidence="2" id="KW-0472">Membrane</keyword>
<keyword evidence="4" id="KW-1185">Reference proteome</keyword>
<sequence length="285" mass="30648">MATPSEEITSKPPQPDLSNSVPRHCRVPSSPPHADSSLQEGGLPSDHAHQKNQPISNGRDPRELIKERYDSKLRSQPLSQTCPPLASVADGHIQGERVCPREVRSRMGDHVSRGKFDGLVDDTAINIAEEGETCLPPARPHRSHGLSGNISGEGTSTVHNLVSRGASPSSEFDVLAHEHSDNDVESGHVQFFERTQQVHRGPRWTILGDSLMDVIVQGTFALVGIKMSKASSPVKDMLVRVVVIVYAVGFLSAIGGKLRRSSIMGGIGSAAAVLGFLLTMILLLL</sequence>
<feature type="region of interest" description="Disordered" evidence="1">
    <location>
        <begin position="1"/>
        <end position="62"/>
    </location>
</feature>
<evidence type="ECO:0000256" key="1">
    <source>
        <dbReference type="SAM" id="MobiDB-lite"/>
    </source>
</evidence>
<evidence type="ECO:0000256" key="2">
    <source>
        <dbReference type="SAM" id="Phobius"/>
    </source>
</evidence>
<evidence type="ECO:0000313" key="3">
    <source>
        <dbReference type="EMBL" id="KAL3724308.1"/>
    </source>
</evidence>
<comment type="caution">
    <text evidence="3">The sequence shown here is derived from an EMBL/GenBank/DDBJ whole genome shotgun (WGS) entry which is preliminary data.</text>
</comment>
<organism evidence="3 4">
    <name type="scientific">Eucalyptus globulus</name>
    <name type="common">Tasmanian blue gum</name>
    <dbReference type="NCBI Taxonomy" id="34317"/>
    <lineage>
        <taxon>Eukaryota</taxon>
        <taxon>Viridiplantae</taxon>
        <taxon>Streptophyta</taxon>
        <taxon>Embryophyta</taxon>
        <taxon>Tracheophyta</taxon>
        <taxon>Spermatophyta</taxon>
        <taxon>Magnoliopsida</taxon>
        <taxon>eudicotyledons</taxon>
        <taxon>Gunneridae</taxon>
        <taxon>Pentapetalae</taxon>
        <taxon>rosids</taxon>
        <taxon>malvids</taxon>
        <taxon>Myrtales</taxon>
        <taxon>Myrtaceae</taxon>
        <taxon>Myrtoideae</taxon>
        <taxon>Eucalypteae</taxon>
        <taxon>Eucalyptus</taxon>
    </lineage>
</organism>
<name>A0ABD3JC51_EUCGL</name>
<accession>A0ABD3JC51</accession>
<keyword evidence="2" id="KW-1133">Transmembrane helix</keyword>
<proteinExistence type="predicted"/>
<feature type="transmembrane region" description="Helical" evidence="2">
    <location>
        <begin position="237"/>
        <end position="256"/>
    </location>
</feature>
<protein>
    <submittedName>
        <fullName evidence="3">Uncharacterized protein</fullName>
    </submittedName>
</protein>
<reference evidence="3 4" key="1">
    <citation type="submission" date="2024-11" db="EMBL/GenBank/DDBJ databases">
        <title>Chromosome-level genome assembly of Eucalyptus globulus Labill. provides insights into its genome evolution.</title>
        <authorList>
            <person name="Li X."/>
        </authorList>
    </citation>
    <scope>NUCLEOTIDE SEQUENCE [LARGE SCALE GENOMIC DNA]</scope>
    <source>
        <strain evidence="3">CL2024</strain>
        <tissue evidence="3">Fresh tender leaves</tissue>
    </source>
</reference>
<keyword evidence="2" id="KW-0812">Transmembrane</keyword>